<evidence type="ECO:0000256" key="2">
    <source>
        <dbReference type="ARBA" id="ARBA00023002"/>
    </source>
</evidence>
<sequence>MKTIRWGILGAGRIARKFASDLKLVEGAELIAVGSRSKASAEDFSKDFPVKYTHDSYQELAGNAEVDVIYIATPHNLHYENTLLCINNGKAVLCEKPFAMNARQAELMMSLAKEKKVFLMEALWTKFHPHFLKMQEMIGQGLLGEIRSVLINFGFKPTPPVPLRLFDPELGGGTVMDIGIYNVFMAMSILGMPDHVDAVMTPASTGVDEQCAILFRYHNGAMAQLFSTFSSNLATEADICGSEGRIRLTSRFYEPSSTIEFYKERADSVEVIPVHKEPGFGYQYEARHVNDCLRIGLTESPVIPFADTLLLMQTLDKIRAIAGIGYAADDAK</sequence>
<name>A0A110AZL7_9SPHI</name>
<evidence type="ECO:0000313" key="4">
    <source>
        <dbReference type="Proteomes" id="UP000218263"/>
    </source>
</evidence>
<dbReference type="Pfam" id="PF22725">
    <property type="entry name" value="GFO_IDH_MocA_C3"/>
    <property type="match status" value="1"/>
</dbReference>
<comment type="similarity">
    <text evidence="1">Belongs to the Gfo/Idh/MocA family.</text>
</comment>
<dbReference type="PANTHER" id="PTHR22604:SF105">
    <property type="entry name" value="TRANS-1,2-DIHYDROBENZENE-1,2-DIOL DEHYDROGENASE"/>
    <property type="match status" value="1"/>
</dbReference>
<dbReference type="RefSeq" id="WP_096352350.1">
    <property type="nucleotide sequence ID" value="NZ_AP017313.1"/>
</dbReference>
<dbReference type="Gene3D" id="3.40.50.720">
    <property type="entry name" value="NAD(P)-binding Rossmann-like Domain"/>
    <property type="match status" value="1"/>
</dbReference>
<gene>
    <name evidence="3" type="primary">afr_2</name>
    <name evidence="3" type="ORF">MgSA37_02591</name>
</gene>
<accession>A0A110AZL7</accession>
<dbReference type="Gene3D" id="3.30.360.10">
    <property type="entry name" value="Dihydrodipicolinate Reductase, domain 2"/>
    <property type="match status" value="1"/>
</dbReference>
<keyword evidence="2 3" id="KW-0560">Oxidoreductase</keyword>
<evidence type="ECO:0000313" key="3">
    <source>
        <dbReference type="EMBL" id="BAU54415.1"/>
    </source>
</evidence>
<keyword evidence="4" id="KW-1185">Reference proteome</keyword>
<dbReference type="PANTHER" id="PTHR22604">
    <property type="entry name" value="OXIDOREDUCTASES"/>
    <property type="match status" value="1"/>
</dbReference>
<dbReference type="Proteomes" id="UP000218263">
    <property type="component" value="Chromosome"/>
</dbReference>
<dbReference type="EMBL" id="AP017313">
    <property type="protein sequence ID" value="BAU54415.1"/>
    <property type="molecule type" value="Genomic_DNA"/>
</dbReference>
<dbReference type="InterPro" id="IPR036291">
    <property type="entry name" value="NAD(P)-bd_dom_sf"/>
</dbReference>
<dbReference type="GO" id="GO:0000166">
    <property type="term" value="F:nucleotide binding"/>
    <property type="evidence" value="ECO:0007669"/>
    <property type="project" value="InterPro"/>
</dbReference>
<evidence type="ECO:0000256" key="1">
    <source>
        <dbReference type="ARBA" id="ARBA00010928"/>
    </source>
</evidence>
<dbReference type="AlphaFoldDB" id="A0A110AZL7"/>
<dbReference type="Pfam" id="PF01408">
    <property type="entry name" value="GFO_IDH_MocA"/>
    <property type="match status" value="1"/>
</dbReference>
<dbReference type="SUPFAM" id="SSF55347">
    <property type="entry name" value="Glyceraldehyde-3-phosphate dehydrogenase-like, C-terminal domain"/>
    <property type="match status" value="1"/>
</dbReference>
<dbReference type="InterPro" id="IPR055170">
    <property type="entry name" value="GFO_IDH_MocA-like_dom"/>
</dbReference>
<organism evidence="3 4">
    <name type="scientific">Mucilaginibacter gotjawali</name>
    <dbReference type="NCBI Taxonomy" id="1550579"/>
    <lineage>
        <taxon>Bacteria</taxon>
        <taxon>Pseudomonadati</taxon>
        <taxon>Bacteroidota</taxon>
        <taxon>Sphingobacteriia</taxon>
        <taxon>Sphingobacteriales</taxon>
        <taxon>Sphingobacteriaceae</taxon>
        <taxon>Mucilaginibacter</taxon>
    </lineage>
</organism>
<dbReference type="InterPro" id="IPR000683">
    <property type="entry name" value="Gfo/Idh/MocA-like_OxRdtase_N"/>
</dbReference>
<proteinExistence type="inferred from homology"/>
<protein>
    <submittedName>
        <fullName evidence="3">1,5-anhydro-D-fructose reductase</fullName>
        <ecNumber evidence="3">1.1.1.292</ecNumber>
    </submittedName>
</protein>
<dbReference type="EC" id="1.1.1.292" evidence="3"/>
<dbReference type="SUPFAM" id="SSF51735">
    <property type="entry name" value="NAD(P)-binding Rossmann-fold domains"/>
    <property type="match status" value="1"/>
</dbReference>
<dbReference type="OrthoDB" id="9815825at2"/>
<dbReference type="GO" id="GO:0033712">
    <property type="term" value="F:1,5-anhydro-D-fructose reductase (1,5-anhydro-D-mannitol-forming) activity"/>
    <property type="evidence" value="ECO:0007669"/>
    <property type="project" value="UniProtKB-EC"/>
</dbReference>
<dbReference type="KEGG" id="mgot:MgSA37_02591"/>
<reference evidence="3 4" key="1">
    <citation type="submission" date="2015-12" db="EMBL/GenBank/DDBJ databases">
        <title>Genome sequence of Mucilaginibacter gotjawali.</title>
        <authorList>
            <person name="Lee J.S."/>
            <person name="Lee K.C."/>
            <person name="Kim K.K."/>
            <person name="Lee B.W."/>
        </authorList>
    </citation>
    <scope>NUCLEOTIDE SEQUENCE [LARGE SCALE GENOMIC DNA]</scope>
    <source>
        <strain evidence="3 4">SA3-7</strain>
    </source>
</reference>
<dbReference type="InterPro" id="IPR050984">
    <property type="entry name" value="Gfo/Idh/MocA_domain"/>
</dbReference>